<reference evidence="2" key="1">
    <citation type="submission" date="2023-06" db="EMBL/GenBank/DDBJ databases">
        <title>Genome-scale phylogeny and comparative genomics of the fungal order Sordariales.</title>
        <authorList>
            <consortium name="Lawrence Berkeley National Laboratory"/>
            <person name="Hensen N."/>
            <person name="Bonometti L."/>
            <person name="Westerberg I."/>
            <person name="Brannstrom I.O."/>
            <person name="Guillou S."/>
            <person name="Cros-Aarteil S."/>
            <person name="Calhoun S."/>
            <person name="Haridas S."/>
            <person name="Kuo A."/>
            <person name="Mondo S."/>
            <person name="Pangilinan J."/>
            <person name="Riley R."/>
            <person name="Labutti K."/>
            <person name="Andreopoulos B."/>
            <person name="Lipzen A."/>
            <person name="Chen C."/>
            <person name="Yanf M."/>
            <person name="Daum C."/>
            <person name="Ng V."/>
            <person name="Clum A."/>
            <person name="Steindorff A."/>
            <person name="Ohm R."/>
            <person name="Martin F."/>
            <person name="Silar P."/>
            <person name="Natvig D."/>
            <person name="Lalanne C."/>
            <person name="Gautier V."/>
            <person name="Ament-Velasquez S.L."/>
            <person name="Kruys A."/>
            <person name="Hutchinson M.I."/>
            <person name="Powell A.J."/>
            <person name="Barry K."/>
            <person name="Miller A.N."/>
            <person name="Grigoriev I.V."/>
            <person name="Debuchy R."/>
            <person name="Gladieux P."/>
            <person name="Thoren M.H."/>
            <person name="Johannesson H."/>
        </authorList>
    </citation>
    <scope>NUCLEOTIDE SEQUENCE</scope>
    <source>
        <strain evidence="2">8032-3</strain>
    </source>
</reference>
<name>A0AAJ0FJ85_9PEZI</name>
<feature type="transmembrane region" description="Helical" evidence="1">
    <location>
        <begin position="15"/>
        <end position="37"/>
    </location>
</feature>
<comment type="caution">
    <text evidence="2">The sequence shown here is derived from an EMBL/GenBank/DDBJ whole genome shotgun (WGS) entry which is preliminary data.</text>
</comment>
<evidence type="ECO:0000313" key="3">
    <source>
        <dbReference type="Proteomes" id="UP001244011"/>
    </source>
</evidence>
<keyword evidence="1" id="KW-0812">Transmembrane</keyword>
<organism evidence="2 3">
    <name type="scientific">Phialemonium atrogriseum</name>
    <dbReference type="NCBI Taxonomy" id="1093897"/>
    <lineage>
        <taxon>Eukaryota</taxon>
        <taxon>Fungi</taxon>
        <taxon>Dikarya</taxon>
        <taxon>Ascomycota</taxon>
        <taxon>Pezizomycotina</taxon>
        <taxon>Sordariomycetes</taxon>
        <taxon>Sordariomycetidae</taxon>
        <taxon>Cephalothecales</taxon>
        <taxon>Cephalothecaceae</taxon>
        <taxon>Phialemonium</taxon>
    </lineage>
</organism>
<accession>A0AAJ0FJ85</accession>
<dbReference type="AlphaFoldDB" id="A0AAJ0FJ85"/>
<keyword evidence="1" id="KW-1133">Transmembrane helix</keyword>
<sequence>MYVVIVTIASTVDRYIWEGAFGIVAILGILSSAWAAAPARFSSSMIRSSFSFVGAVASMGPVASSFLSRGSVALGSSSSLKLPWVAGPTAHHQGVVFSNPTYCQVLVSHDTPSI</sequence>
<evidence type="ECO:0000256" key="1">
    <source>
        <dbReference type="SAM" id="Phobius"/>
    </source>
</evidence>
<keyword evidence="3" id="KW-1185">Reference proteome</keyword>
<evidence type="ECO:0008006" key="4">
    <source>
        <dbReference type="Google" id="ProtNLM"/>
    </source>
</evidence>
<proteinExistence type="predicted"/>
<evidence type="ECO:0000313" key="2">
    <source>
        <dbReference type="EMBL" id="KAK1769647.1"/>
    </source>
</evidence>
<gene>
    <name evidence="2" type="ORF">QBC33DRAFT_329326</name>
</gene>
<dbReference type="EMBL" id="MU839002">
    <property type="protein sequence ID" value="KAK1769647.1"/>
    <property type="molecule type" value="Genomic_DNA"/>
</dbReference>
<dbReference type="RefSeq" id="XP_060285860.1">
    <property type="nucleotide sequence ID" value="XM_060423653.1"/>
</dbReference>
<dbReference type="GeneID" id="85306840"/>
<dbReference type="Proteomes" id="UP001244011">
    <property type="component" value="Unassembled WGS sequence"/>
</dbReference>
<protein>
    <recommendedName>
        <fullName evidence="4">Major facilitator superfamily (MFS) profile domain-containing protein</fullName>
    </recommendedName>
</protein>
<keyword evidence="1" id="KW-0472">Membrane</keyword>